<evidence type="ECO:0000313" key="3">
    <source>
        <dbReference type="EMBL" id="GLB35723.1"/>
    </source>
</evidence>
<keyword evidence="3" id="KW-0269">Exonuclease</keyword>
<dbReference type="GO" id="GO:0005634">
    <property type="term" value="C:nucleus"/>
    <property type="evidence" value="ECO:0007669"/>
    <property type="project" value="TreeGrafter"/>
</dbReference>
<dbReference type="GO" id="GO:0036297">
    <property type="term" value="P:interstrand cross-link repair"/>
    <property type="evidence" value="ECO:0007669"/>
    <property type="project" value="TreeGrafter"/>
</dbReference>
<comment type="caution">
    <text evidence="3">The sequence shown here is derived from an EMBL/GenBank/DDBJ whole genome shotgun (WGS) entry which is preliminary data.</text>
</comment>
<evidence type="ECO:0000256" key="2">
    <source>
        <dbReference type="SAM" id="MobiDB-lite"/>
    </source>
</evidence>
<dbReference type="OrthoDB" id="354769at2759"/>
<dbReference type="Proteomes" id="UP001063166">
    <property type="component" value="Unassembled WGS sequence"/>
</dbReference>
<dbReference type="EMBL" id="BRPK01000003">
    <property type="protein sequence ID" value="GLB35723.1"/>
    <property type="molecule type" value="Genomic_DNA"/>
</dbReference>
<dbReference type="PANTHER" id="PTHR14464">
    <property type="entry name" value="EXONUCLEASE V"/>
    <property type="match status" value="1"/>
</dbReference>
<evidence type="ECO:0000256" key="1">
    <source>
        <dbReference type="ARBA" id="ARBA00009797"/>
    </source>
</evidence>
<protein>
    <submittedName>
        <fullName evidence="3">Exonuclease V - a 5' deoxyribonuclease</fullName>
    </submittedName>
</protein>
<feature type="region of interest" description="Disordered" evidence="2">
    <location>
        <begin position="238"/>
        <end position="270"/>
    </location>
</feature>
<organism evidence="3 4">
    <name type="scientific">Lyophyllum shimeji</name>
    <name type="common">Hon-shimeji</name>
    <name type="synonym">Tricholoma shimeji</name>
    <dbReference type="NCBI Taxonomy" id="47721"/>
    <lineage>
        <taxon>Eukaryota</taxon>
        <taxon>Fungi</taxon>
        <taxon>Dikarya</taxon>
        <taxon>Basidiomycota</taxon>
        <taxon>Agaricomycotina</taxon>
        <taxon>Agaricomycetes</taxon>
        <taxon>Agaricomycetidae</taxon>
        <taxon>Agaricales</taxon>
        <taxon>Tricholomatineae</taxon>
        <taxon>Lyophyllaceae</taxon>
        <taxon>Lyophyllum</taxon>
    </lineage>
</organism>
<keyword evidence="4" id="KW-1185">Reference proteome</keyword>
<dbReference type="PROSITE" id="PS50330">
    <property type="entry name" value="UIM"/>
    <property type="match status" value="1"/>
</dbReference>
<keyword evidence="3" id="KW-0378">Hydrolase</keyword>
<dbReference type="InterPro" id="IPR003903">
    <property type="entry name" value="UIM_dom"/>
</dbReference>
<proteinExistence type="inferred from homology"/>
<feature type="compositionally biased region" description="Polar residues" evidence="2">
    <location>
        <begin position="49"/>
        <end position="60"/>
    </location>
</feature>
<evidence type="ECO:0000313" key="4">
    <source>
        <dbReference type="Proteomes" id="UP001063166"/>
    </source>
</evidence>
<sequence>MFEASDDEYAAYDFSEFTEHDLKQIDDGLARMAPGGPKITIELEPSSLGVGSQRNDVSTSAEKRSERGGTDPVLSPLQKYRRAGVLSVTDLASLAWCEVQFDYGLRQRRSRPLASRPDSFVSAKGKEIFVEKAVAARNDVTTKQGRAIHKHLELEIRAEELPVDVTSEEEHWALRCGLDSALNLPSILICLTGSSLVNMLASLRCILLEGFTREMPVFGVLQNEVVVGIIDEVVRRPQVQPVPPKRHHASSSTTPKSKKMRRSPSPSQPAITEFFSNENIPFSAADSELDLAEGSVAPHSDVPIIPSARSPCILHLIDTKTRRSNSLPSHQDTLPSRIQLMLYYRLLRDLTSTSPPFDFASFWRRLDVNPSATFSTRFLIQAELAAENDEWTTSCLNDLARSWTEMVQALDICGVDTTLEIIYRLQPQQSQEPNWKSGRKGKGKMQSRSNLVVTQEELDLARAIEASLDDLSRGSSRETGGPGIVEANGRAAAPVSSSFKEAPSVGDTPEGSDVEGPSVENNITIGTSVKDDSDTTDTLLSAAERQKILQHNFEIRDLSIIGVKDFVYDEQILDDHLTRALQWWRGDREPEGVSLEDARRCRSCEYETHCEWRQQKALEILAWRHDRR</sequence>
<accession>A0A9P3UJI5</accession>
<name>A0A9P3UJI5_LYOSH</name>
<gene>
    <name evidence="3" type="ORF">LshimejAT787_0300110</name>
</gene>
<dbReference type="Pfam" id="PF09810">
    <property type="entry name" value="Exo5"/>
    <property type="match status" value="2"/>
</dbReference>
<dbReference type="GO" id="GO:0045145">
    <property type="term" value="F:single-stranded DNA 5'-3' DNA exonuclease activity"/>
    <property type="evidence" value="ECO:0007669"/>
    <property type="project" value="InterPro"/>
</dbReference>
<reference evidence="3" key="1">
    <citation type="submission" date="2022-07" db="EMBL/GenBank/DDBJ databases">
        <title>The genome of Lyophyllum shimeji provides insight into the initial evolution of ectomycorrhizal fungal genome.</title>
        <authorList>
            <person name="Kobayashi Y."/>
            <person name="Shibata T."/>
            <person name="Hirakawa H."/>
            <person name="Shigenobu S."/>
            <person name="Nishiyama T."/>
            <person name="Yamada A."/>
            <person name="Hasebe M."/>
            <person name="Kawaguchi M."/>
        </authorList>
    </citation>
    <scope>NUCLEOTIDE SEQUENCE</scope>
    <source>
        <strain evidence="3">AT787</strain>
    </source>
</reference>
<keyword evidence="3" id="KW-0540">Nuclease</keyword>
<dbReference type="PANTHER" id="PTHR14464:SF4">
    <property type="entry name" value="EXONUCLEASE V"/>
    <property type="match status" value="1"/>
</dbReference>
<feature type="region of interest" description="Disordered" evidence="2">
    <location>
        <begin position="471"/>
        <end position="535"/>
    </location>
</feature>
<dbReference type="AlphaFoldDB" id="A0A9P3UJI5"/>
<feature type="region of interest" description="Disordered" evidence="2">
    <location>
        <begin position="42"/>
        <end position="75"/>
    </location>
</feature>
<dbReference type="InterPro" id="IPR019190">
    <property type="entry name" value="EXOV"/>
</dbReference>
<dbReference type="GO" id="GO:0005739">
    <property type="term" value="C:mitochondrion"/>
    <property type="evidence" value="ECO:0007669"/>
    <property type="project" value="TreeGrafter"/>
</dbReference>
<feature type="region of interest" description="Disordered" evidence="2">
    <location>
        <begin position="430"/>
        <end position="449"/>
    </location>
</feature>
<comment type="similarity">
    <text evidence="1">Belongs to the EXO5 family.</text>
</comment>